<dbReference type="AlphaFoldDB" id="A0A136KG21"/>
<reference evidence="1 2" key="1">
    <citation type="submission" date="2015-02" db="EMBL/GenBank/DDBJ databases">
        <title>Improved understanding of the partial-nitritation anammox process through 23 genomes representing the majority of the microbial community.</title>
        <authorList>
            <person name="Speth D.R."/>
            <person name="In T Zandt M."/>
            <person name="Guerrero Cruz S."/>
            <person name="Jetten M.S."/>
            <person name="Dutilh B.E."/>
        </authorList>
    </citation>
    <scope>NUCLEOTIDE SEQUENCE [LARGE SCALE GENOMIC DNA]</scope>
    <source>
        <strain evidence="1">OLB21</strain>
    </source>
</reference>
<dbReference type="STRING" id="1617427.UZ20_WS6002000889"/>
<accession>A0A136KG21</accession>
<protein>
    <submittedName>
        <fullName evidence="1">Uncharacterized protein</fullName>
    </submittedName>
</protein>
<dbReference type="Proteomes" id="UP000070449">
    <property type="component" value="Unassembled WGS sequence"/>
</dbReference>
<gene>
    <name evidence="1" type="ORF">UZ20_WS6002000889</name>
</gene>
<evidence type="ECO:0000313" key="2">
    <source>
        <dbReference type="Proteomes" id="UP000070449"/>
    </source>
</evidence>
<name>A0A136KG21_9BACT</name>
<proteinExistence type="predicted"/>
<organism evidence="1 2">
    <name type="scientific">candidate division WS6 bacterium OLB21</name>
    <dbReference type="NCBI Taxonomy" id="1617427"/>
    <lineage>
        <taxon>Bacteria</taxon>
        <taxon>Candidatus Dojkabacteria</taxon>
    </lineage>
</organism>
<evidence type="ECO:0000313" key="1">
    <source>
        <dbReference type="EMBL" id="KXK08360.1"/>
    </source>
</evidence>
<comment type="caution">
    <text evidence="1">The sequence shown here is derived from an EMBL/GenBank/DDBJ whole genome shotgun (WGS) entry which is preliminary data.</text>
</comment>
<dbReference type="EMBL" id="JYPD01000025">
    <property type="protein sequence ID" value="KXK08360.1"/>
    <property type="molecule type" value="Genomic_DNA"/>
</dbReference>
<sequence>MGLVTSEFWLCCKTDRVISEVGTVGEEMLMRITEEAYSGNSFLNDVIRTEMKNWGLIFYRGEFNGKLIRI</sequence>